<accession>A0A2T1C0Y2</accession>
<evidence type="ECO:0000313" key="1">
    <source>
        <dbReference type="EMBL" id="PSB01920.1"/>
    </source>
</evidence>
<dbReference type="InterPro" id="IPR036412">
    <property type="entry name" value="HAD-like_sf"/>
</dbReference>
<dbReference type="OrthoDB" id="9781413at2"/>
<dbReference type="InterPro" id="IPR006379">
    <property type="entry name" value="HAD-SF_hydro_IIB"/>
</dbReference>
<sequence>MQESTVAKFRLTKPIDRDSLDIRLLVLDIDGTICGASNQVNETVKQAIRQAQAKGIQVAIATGRMYRSAKRFHAEIGSTLPILAYQGAWIQDPITQVIHRHLPVPAPVAKELVDYFTQPHLQPLVSVHLYISDRLYIQEVRSDTLAYQVRSNIKPILVPDLRQVLQTDPKEDVQPTKVLAIAQDPQLINQLLQEIPLHRDDSGVLRFPPSKVHLTRSIPTYLEATHPLSHKGNAVLFLAEELLGLQPHNVMAVGDNFNDWEMIEYAGLGVAMGNAPDEVQAIAQWVAPRIEADGVAVAIENFLLC</sequence>
<dbReference type="InterPro" id="IPR023214">
    <property type="entry name" value="HAD_sf"/>
</dbReference>
<dbReference type="Proteomes" id="UP000238762">
    <property type="component" value="Unassembled WGS sequence"/>
</dbReference>
<dbReference type="SUPFAM" id="SSF56784">
    <property type="entry name" value="HAD-like"/>
    <property type="match status" value="1"/>
</dbReference>
<dbReference type="Pfam" id="PF08282">
    <property type="entry name" value="Hydrolase_3"/>
    <property type="match status" value="1"/>
</dbReference>
<dbReference type="EMBL" id="PVWJ01000081">
    <property type="protein sequence ID" value="PSB01920.1"/>
    <property type="molecule type" value="Genomic_DNA"/>
</dbReference>
<dbReference type="PANTHER" id="PTHR10000">
    <property type="entry name" value="PHOSPHOSERINE PHOSPHATASE"/>
    <property type="match status" value="1"/>
</dbReference>
<keyword evidence="1" id="KW-0378">Hydrolase</keyword>
<dbReference type="RefSeq" id="WP_106289620.1">
    <property type="nucleotide sequence ID" value="NZ_CAWNTC010000109.1"/>
</dbReference>
<dbReference type="SFLD" id="SFLDG01140">
    <property type="entry name" value="C2.B:_Phosphomannomutase_and_P"/>
    <property type="match status" value="1"/>
</dbReference>
<dbReference type="NCBIfam" id="TIGR01484">
    <property type="entry name" value="HAD-SF-IIB"/>
    <property type="match status" value="1"/>
</dbReference>
<dbReference type="AlphaFoldDB" id="A0A2T1C0Y2"/>
<dbReference type="NCBIfam" id="TIGR00099">
    <property type="entry name" value="Cof-subfamily"/>
    <property type="match status" value="1"/>
</dbReference>
<keyword evidence="2" id="KW-1185">Reference proteome</keyword>
<reference evidence="1 2" key="1">
    <citation type="submission" date="2018-02" db="EMBL/GenBank/DDBJ databases">
        <authorList>
            <person name="Cohen D.B."/>
            <person name="Kent A.D."/>
        </authorList>
    </citation>
    <scope>NUCLEOTIDE SEQUENCE [LARGE SCALE GENOMIC DNA]</scope>
    <source>
        <strain evidence="1 2">CCAP 1448/3</strain>
    </source>
</reference>
<dbReference type="PANTHER" id="PTHR10000:SF8">
    <property type="entry name" value="HAD SUPERFAMILY HYDROLASE-LIKE, TYPE 3"/>
    <property type="match status" value="1"/>
</dbReference>
<dbReference type="GO" id="GO:0005829">
    <property type="term" value="C:cytosol"/>
    <property type="evidence" value="ECO:0007669"/>
    <property type="project" value="TreeGrafter"/>
</dbReference>
<dbReference type="Gene3D" id="3.40.50.1000">
    <property type="entry name" value="HAD superfamily/HAD-like"/>
    <property type="match status" value="1"/>
</dbReference>
<name>A0A2T1C0Y2_9CYAN</name>
<protein>
    <submittedName>
        <fullName evidence="1">Cof-type HAD-IIB family hydrolase</fullName>
    </submittedName>
</protein>
<dbReference type="Gene3D" id="3.30.1240.10">
    <property type="match status" value="1"/>
</dbReference>
<comment type="caution">
    <text evidence="1">The sequence shown here is derived from an EMBL/GenBank/DDBJ whole genome shotgun (WGS) entry which is preliminary data.</text>
</comment>
<organism evidence="1 2">
    <name type="scientific">Merismopedia glauca CCAP 1448/3</name>
    <dbReference type="NCBI Taxonomy" id="1296344"/>
    <lineage>
        <taxon>Bacteria</taxon>
        <taxon>Bacillati</taxon>
        <taxon>Cyanobacteriota</taxon>
        <taxon>Cyanophyceae</taxon>
        <taxon>Synechococcales</taxon>
        <taxon>Merismopediaceae</taxon>
        <taxon>Merismopedia</taxon>
    </lineage>
</organism>
<dbReference type="SFLD" id="SFLDS00003">
    <property type="entry name" value="Haloacid_Dehalogenase"/>
    <property type="match status" value="1"/>
</dbReference>
<dbReference type="GO" id="GO:0016791">
    <property type="term" value="F:phosphatase activity"/>
    <property type="evidence" value="ECO:0007669"/>
    <property type="project" value="TreeGrafter"/>
</dbReference>
<dbReference type="CDD" id="cd07516">
    <property type="entry name" value="HAD_Pase"/>
    <property type="match status" value="1"/>
</dbReference>
<dbReference type="InterPro" id="IPR000150">
    <property type="entry name" value="Cof"/>
</dbReference>
<dbReference type="GO" id="GO:0000287">
    <property type="term" value="F:magnesium ion binding"/>
    <property type="evidence" value="ECO:0007669"/>
    <property type="project" value="TreeGrafter"/>
</dbReference>
<gene>
    <name evidence="1" type="ORF">C7B64_15790</name>
</gene>
<proteinExistence type="predicted"/>
<dbReference type="PROSITE" id="PS01229">
    <property type="entry name" value="COF_2"/>
    <property type="match status" value="1"/>
</dbReference>
<evidence type="ECO:0000313" key="2">
    <source>
        <dbReference type="Proteomes" id="UP000238762"/>
    </source>
</evidence>
<reference evidence="1 2" key="2">
    <citation type="submission" date="2018-03" db="EMBL/GenBank/DDBJ databases">
        <title>The ancient ancestry and fast evolution of plastids.</title>
        <authorList>
            <person name="Moore K.R."/>
            <person name="Magnabosco C."/>
            <person name="Momper L."/>
            <person name="Gold D.A."/>
            <person name="Bosak T."/>
            <person name="Fournier G.P."/>
        </authorList>
    </citation>
    <scope>NUCLEOTIDE SEQUENCE [LARGE SCALE GENOMIC DNA]</scope>
    <source>
        <strain evidence="1 2">CCAP 1448/3</strain>
    </source>
</reference>